<accession>A0A1D2M4T6</accession>
<dbReference type="InterPro" id="IPR019148">
    <property type="entry name" value="Nuclear_protein_DGCR14_ESS-2"/>
</dbReference>
<feature type="compositionally biased region" description="Polar residues" evidence="4">
    <location>
        <begin position="57"/>
        <end position="84"/>
    </location>
</feature>
<sequence>KVLSEAKFAEALEKIIQRECFPELEKLKAQNAYLDAVANNDVQMMRELTTRYGVGKSTPTFTQMRDTPSTFETPSEGLSNSSSPFLRGTDSALPSKDDDNQSVVSSSSSKTTSSKKPQEMGLNEFLNKYTSEDDQSFQDIVDEGIRKHKLKYAWLYEQEKVHEERMQLALSLPTASQQQSLEYQRPSEVGTWSYKNKNAVMYIPDGVEYTKAELVDLARKQNEVEFGNTRFKHSPHKSAPKPAEIAPSSICRPLNLIHGCGDGKFGVDGKEIIGGETPNVNGFKFVRTPSPKPGADDTPFLTWGEIEGSPFRLDAGDTPISCTPGTPFRIMEMSRRETLALELADKVSSRNRDKKQKTVDVARSYLSSPPPRTKTSEERMSSMSPAARAFANKLFKKIDASPRTSRK</sequence>
<dbReference type="EMBL" id="LJIJ01004288">
    <property type="protein sequence ID" value="ODM87990.1"/>
    <property type="molecule type" value="Genomic_DNA"/>
</dbReference>
<dbReference type="Proteomes" id="UP000094527">
    <property type="component" value="Unassembled WGS sequence"/>
</dbReference>
<gene>
    <name evidence="5" type="ORF">Ocin01_18692</name>
</gene>
<feature type="region of interest" description="Disordered" evidence="4">
    <location>
        <begin position="55"/>
        <end position="120"/>
    </location>
</feature>
<feature type="non-terminal residue" evidence="5">
    <location>
        <position position="1"/>
    </location>
</feature>
<comment type="similarity">
    <text evidence="2">Belongs to the ESS2 family.</text>
</comment>
<evidence type="ECO:0000256" key="4">
    <source>
        <dbReference type="SAM" id="MobiDB-lite"/>
    </source>
</evidence>
<evidence type="ECO:0000313" key="6">
    <source>
        <dbReference type="Proteomes" id="UP000094527"/>
    </source>
</evidence>
<feature type="compositionally biased region" description="Low complexity" evidence="4">
    <location>
        <begin position="102"/>
        <end position="115"/>
    </location>
</feature>
<dbReference type="OMA" id="YKAWNTV"/>
<comment type="subcellular location">
    <subcellularLocation>
        <location evidence="1">Nucleus</location>
    </subcellularLocation>
</comment>
<feature type="region of interest" description="Disordered" evidence="4">
    <location>
        <begin position="347"/>
        <end position="386"/>
    </location>
</feature>
<dbReference type="STRING" id="48709.A0A1D2M4T6"/>
<feature type="compositionally biased region" description="Basic and acidic residues" evidence="4">
    <location>
        <begin position="347"/>
        <end position="360"/>
    </location>
</feature>
<protein>
    <submittedName>
        <fullName evidence="5">Protein DGCR14</fullName>
    </submittedName>
</protein>
<name>A0A1D2M4T6_ORCCI</name>
<dbReference type="Pfam" id="PF09751">
    <property type="entry name" value="Es2"/>
    <property type="match status" value="1"/>
</dbReference>
<keyword evidence="3" id="KW-0539">Nucleus</keyword>
<evidence type="ECO:0000256" key="2">
    <source>
        <dbReference type="ARBA" id="ARBA00009072"/>
    </source>
</evidence>
<dbReference type="PANTHER" id="PTHR12940">
    <property type="entry name" value="ES-2 PROTEIN - RELATED"/>
    <property type="match status" value="1"/>
</dbReference>
<keyword evidence="6" id="KW-1185">Reference proteome</keyword>
<dbReference type="OrthoDB" id="19679at2759"/>
<reference evidence="5 6" key="1">
    <citation type="journal article" date="2016" name="Genome Biol. Evol.">
        <title>Gene Family Evolution Reflects Adaptation to Soil Environmental Stressors in the Genome of the Collembolan Orchesella cincta.</title>
        <authorList>
            <person name="Faddeeva-Vakhrusheva A."/>
            <person name="Derks M.F."/>
            <person name="Anvar S.Y."/>
            <person name="Agamennone V."/>
            <person name="Suring W."/>
            <person name="Smit S."/>
            <person name="van Straalen N.M."/>
            <person name="Roelofs D."/>
        </authorList>
    </citation>
    <scope>NUCLEOTIDE SEQUENCE [LARGE SCALE GENOMIC DNA]</scope>
    <source>
        <tissue evidence="5">Mixed pool</tissue>
    </source>
</reference>
<dbReference type="AlphaFoldDB" id="A0A1D2M4T6"/>
<comment type="caution">
    <text evidence="5">The sequence shown here is derived from an EMBL/GenBank/DDBJ whole genome shotgun (WGS) entry which is preliminary data.</text>
</comment>
<dbReference type="GO" id="GO:0071013">
    <property type="term" value="C:catalytic step 2 spliceosome"/>
    <property type="evidence" value="ECO:0007669"/>
    <property type="project" value="TreeGrafter"/>
</dbReference>
<evidence type="ECO:0000256" key="1">
    <source>
        <dbReference type="ARBA" id="ARBA00004123"/>
    </source>
</evidence>
<proteinExistence type="inferred from homology"/>
<evidence type="ECO:0000256" key="3">
    <source>
        <dbReference type="ARBA" id="ARBA00023242"/>
    </source>
</evidence>
<dbReference type="PANTHER" id="PTHR12940:SF0">
    <property type="entry name" value="SPLICING FACTOR ESS-2 HOMOLOG"/>
    <property type="match status" value="1"/>
</dbReference>
<organism evidence="5 6">
    <name type="scientific">Orchesella cincta</name>
    <name type="common">Springtail</name>
    <name type="synonym">Podura cincta</name>
    <dbReference type="NCBI Taxonomy" id="48709"/>
    <lineage>
        <taxon>Eukaryota</taxon>
        <taxon>Metazoa</taxon>
        <taxon>Ecdysozoa</taxon>
        <taxon>Arthropoda</taxon>
        <taxon>Hexapoda</taxon>
        <taxon>Collembola</taxon>
        <taxon>Entomobryomorpha</taxon>
        <taxon>Entomobryoidea</taxon>
        <taxon>Orchesellidae</taxon>
        <taxon>Orchesellinae</taxon>
        <taxon>Orchesella</taxon>
    </lineage>
</organism>
<evidence type="ECO:0000313" key="5">
    <source>
        <dbReference type="EMBL" id="ODM87990.1"/>
    </source>
</evidence>